<dbReference type="SFLD" id="SFLDS00019">
    <property type="entry name" value="Glutathione_Transferase_(cytos"/>
    <property type="match status" value="1"/>
</dbReference>
<dbReference type="OMA" id="GHSGAEY"/>
<dbReference type="PANTHER" id="PTHR44051:SF8">
    <property type="entry name" value="GLUTATHIONE S-TRANSFERASE GSTA"/>
    <property type="match status" value="1"/>
</dbReference>
<dbReference type="SUPFAM" id="SSF52833">
    <property type="entry name" value="Thioredoxin-like"/>
    <property type="match status" value="1"/>
</dbReference>
<comment type="similarity">
    <text evidence="1">Belongs to the GST superfamily.</text>
</comment>
<dbReference type="AlphaFoldDB" id="L8HEI7"/>
<dbReference type="Gene3D" id="1.20.1050.10">
    <property type="match status" value="1"/>
</dbReference>
<dbReference type="PANTHER" id="PTHR44051">
    <property type="entry name" value="GLUTATHIONE S-TRANSFERASE-RELATED"/>
    <property type="match status" value="1"/>
</dbReference>
<protein>
    <submittedName>
        <fullName evidence="4">Glutathione Stransferase domain containing protein</fullName>
    </submittedName>
</protein>
<sequence length="222" mass="24788">MSSEAPTGTADIQLYSLATPNGQKISIALEEMGLPYDAHTIDIRKNVQFEPWFVAINPNSKIPAIVDRTGGTGGKPLPVFESGAILLYLANKSGKFLPADPTKHAETLEWLFWQVGGFGPMLGQMGHFHKYAKEDVPYAKERYFKESQRLFGVLEKRLEGRQFVVGDDYTIADMAIYPWALGVDRFYNLKKELGDFPNIDRWIAAISERPAVQKGMGVCPFA</sequence>
<dbReference type="SFLD" id="SFLDG01151">
    <property type="entry name" value="Main.2:_Nu-like"/>
    <property type="match status" value="1"/>
</dbReference>
<dbReference type="InterPro" id="IPR010987">
    <property type="entry name" value="Glutathione-S-Trfase_C-like"/>
</dbReference>
<dbReference type="KEGG" id="acan:ACA1_075230"/>
<accession>L8HEI7</accession>
<proteinExistence type="inferred from homology"/>
<dbReference type="VEuPathDB" id="AmoebaDB:ACA1_075230"/>
<dbReference type="STRING" id="1257118.L8HEI7"/>
<dbReference type="InterPro" id="IPR036249">
    <property type="entry name" value="Thioredoxin-like_sf"/>
</dbReference>
<feature type="domain" description="GST C-terminal" evidence="3">
    <location>
        <begin position="100"/>
        <end position="222"/>
    </location>
</feature>
<dbReference type="CDD" id="cd03048">
    <property type="entry name" value="GST_N_Ure2p_like"/>
    <property type="match status" value="1"/>
</dbReference>
<dbReference type="InterPro" id="IPR040079">
    <property type="entry name" value="Glutathione_S-Trfase"/>
</dbReference>
<dbReference type="RefSeq" id="XP_004353472.1">
    <property type="nucleotide sequence ID" value="XM_004353420.1"/>
</dbReference>
<evidence type="ECO:0000259" key="3">
    <source>
        <dbReference type="PROSITE" id="PS50405"/>
    </source>
</evidence>
<dbReference type="InterPro" id="IPR004045">
    <property type="entry name" value="Glutathione_S-Trfase_N"/>
</dbReference>
<dbReference type="Proteomes" id="UP000011083">
    <property type="component" value="Unassembled WGS sequence"/>
</dbReference>
<dbReference type="GeneID" id="14924943"/>
<dbReference type="SFLD" id="SFLDG00358">
    <property type="entry name" value="Main_(cytGST)"/>
    <property type="match status" value="1"/>
</dbReference>
<dbReference type="EMBL" id="KB007842">
    <property type="protein sequence ID" value="ELR23944.1"/>
    <property type="molecule type" value="Genomic_DNA"/>
</dbReference>
<evidence type="ECO:0000256" key="1">
    <source>
        <dbReference type="ARBA" id="ARBA00007409"/>
    </source>
</evidence>
<organism evidence="4 5">
    <name type="scientific">Acanthamoeba castellanii (strain ATCC 30010 / Neff)</name>
    <dbReference type="NCBI Taxonomy" id="1257118"/>
    <lineage>
        <taxon>Eukaryota</taxon>
        <taxon>Amoebozoa</taxon>
        <taxon>Discosea</taxon>
        <taxon>Longamoebia</taxon>
        <taxon>Centramoebida</taxon>
        <taxon>Acanthamoebidae</taxon>
        <taxon>Acanthamoeba</taxon>
    </lineage>
</organism>
<dbReference type="SUPFAM" id="SSF47616">
    <property type="entry name" value="GST C-terminal domain-like"/>
    <property type="match status" value="1"/>
</dbReference>
<keyword evidence="5" id="KW-1185">Reference proteome</keyword>
<feature type="domain" description="GST N-terminal" evidence="2">
    <location>
        <begin position="9"/>
        <end position="97"/>
    </location>
</feature>
<dbReference type="Pfam" id="PF00043">
    <property type="entry name" value="GST_C"/>
    <property type="match status" value="1"/>
</dbReference>
<dbReference type="InterPro" id="IPR036282">
    <property type="entry name" value="Glutathione-S-Trfase_C_sf"/>
</dbReference>
<evidence type="ECO:0000313" key="5">
    <source>
        <dbReference type="Proteomes" id="UP000011083"/>
    </source>
</evidence>
<dbReference type="Gene3D" id="3.40.30.10">
    <property type="entry name" value="Glutaredoxin"/>
    <property type="match status" value="1"/>
</dbReference>
<reference evidence="4 5" key="1">
    <citation type="journal article" date="2013" name="Genome Biol.">
        <title>Genome of Acanthamoeba castellanii highlights extensive lateral gene transfer and early evolution of tyrosine kinase signaling.</title>
        <authorList>
            <person name="Clarke M."/>
            <person name="Lohan A.J."/>
            <person name="Liu B."/>
            <person name="Lagkouvardos I."/>
            <person name="Roy S."/>
            <person name="Zafar N."/>
            <person name="Bertelli C."/>
            <person name="Schilde C."/>
            <person name="Kianianmomeni A."/>
            <person name="Burglin T.R."/>
            <person name="Frech C."/>
            <person name="Turcotte B."/>
            <person name="Kopec K.O."/>
            <person name="Synnott J.M."/>
            <person name="Choo C."/>
            <person name="Paponov I."/>
            <person name="Finkler A."/>
            <person name="Soon Heng Tan C."/>
            <person name="Hutchins A.P."/>
            <person name="Weinmeier T."/>
            <person name="Rattei T."/>
            <person name="Chu J.S."/>
            <person name="Gimenez G."/>
            <person name="Irimia M."/>
            <person name="Rigden D.J."/>
            <person name="Fitzpatrick D.A."/>
            <person name="Lorenzo-Morales J."/>
            <person name="Bateman A."/>
            <person name="Chiu C.H."/>
            <person name="Tang P."/>
            <person name="Hegemann P."/>
            <person name="Fromm H."/>
            <person name="Raoult D."/>
            <person name="Greub G."/>
            <person name="Miranda-Saavedra D."/>
            <person name="Chen N."/>
            <person name="Nash P."/>
            <person name="Ginger M.L."/>
            <person name="Horn M."/>
            <person name="Schaap P."/>
            <person name="Caler L."/>
            <person name="Loftus B."/>
        </authorList>
    </citation>
    <scope>NUCLEOTIDE SEQUENCE [LARGE SCALE GENOMIC DNA]</scope>
    <source>
        <strain evidence="4 5">Neff</strain>
    </source>
</reference>
<gene>
    <name evidence="4" type="ORF">ACA1_075230</name>
</gene>
<dbReference type="InterPro" id="IPR004046">
    <property type="entry name" value="GST_C"/>
</dbReference>
<dbReference type="PROSITE" id="PS50405">
    <property type="entry name" value="GST_CTER"/>
    <property type="match status" value="1"/>
</dbReference>
<evidence type="ECO:0000313" key="4">
    <source>
        <dbReference type="EMBL" id="ELR23944.1"/>
    </source>
</evidence>
<name>L8HEI7_ACACF</name>
<dbReference type="OrthoDB" id="14146at2759"/>
<dbReference type="PROSITE" id="PS50404">
    <property type="entry name" value="GST_NTER"/>
    <property type="match status" value="1"/>
</dbReference>
<keyword evidence="4" id="KW-0808">Transferase</keyword>
<dbReference type="GO" id="GO:0016740">
    <property type="term" value="F:transferase activity"/>
    <property type="evidence" value="ECO:0007669"/>
    <property type="project" value="UniProtKB-KW"/>
</dbReference>
<evidence type="ECO:0000259" key="2">
    <source>
        <dbReference type="PROSITE" id="PS50404"/>
    </source>
</evidence>
<dbReference type="Pfam" id="PF13409">
    <property type="entry name" value="GST_N_2"/>
    <property type="match status" value="1"/>
</dbReference>